<evidence type="ECO:0000256" key="3">
    <source>
        <dbReference type="ARBA" id="ARBA00022525"/>
    </source>
</evidence>
<keyword evidence="3" id="KW-0964">Secreted</keyword>
<feature type="signal peptide" evidence="6">
    <location>
        <begin position="1"/>
        <end position="22"/>
    </location>
</feature>
<gene>
    <name evidence="9" type="ORF">MAM1_0274d09084</name>
</gene>
<dbReference type="Pfam" id="PF00149">
    <property type="entry name" value="Metallophos"/>
    <property type="match status" value="1"/>
</dbReference>
<dbReference type="Gene3D" id="3.60.21.10">
    <property type="match status" value="1"/>
</dbReference>
<dbReference type="OrthoDB" id="348678at2759"/>
<evidence type="ECO:0000256" key="4">
    <source>
        <dbReference type="ARBA" id="ARBA00022801"/>
    </source>
</evidence>
<comment type="similarity">
    <text evidence="2">Belongs to the acid sphingomyelinase family.</text>
</comment>
<feature type="chain" id="PRO_5002215549" evidence="6">
    <location>
        <begin position="23"/>
        <end position="442"/>
    </location>
</feature>
<dbReference type="GO" id="GO:0006798">
    <property type="term" value="P:polyphosphate catabolic process"/>
    <property type="evidence" value="ECO:0007669"/>
    <property type="project" value="TreeGrafter"/>
</dbReference>
<evidence type="ECO:0000259" key="7">
    <source>
        <dbReference type="Pfam" id="PF00149"/>
    </source>
</evidence>
<keyword evidence="6" id="KW-0732">Signal</keyword>
<dbReference type="GO" id="GO:0000324">
    <property type="term" value="C:fungal-type vacuole"/>
    <property type="evidence" value="ECO:0007669"/>
    <property type="project" value="TreeGrafter"/>
</dbReference>
<accession>A0A0C9MQ32</accession>
<keyword evidence="5" id="KW-0325">Glycoprotein</keyword>
<protein>
    <submittedName>
        <fullName evidence="9">Ser/Thr phosphatase family superfamily protein</fullName>
    </submittedName>
</protein>
<keyword evidence="4" id="KW-0378">Hydrolase</keyword>
<dbReference type="STRING" id="91626.A0A0C9MQ32"/>
<evidence type="ECO:0000313" key="10">
    <source>
        <dbReference type="Proteomes" id="UP000053815"/>
    </source>
</evidence>
<keyword evidence="10" id="KW-1185">Reference proteome</keyword>
<dbReference type="Proteomes" id="UP000053815">
    <property type="component" value="Unassembled WGS sequence"/>
</dbReference>
<feature type="domain" description="Calcineurin-like phosphoesterase" evidence="7">
    <location>
        <begin position="39"/>
        <end position="274"/>
    </location>
</feature>
<comment type="subcellular location">
    <subcellularLocation>
        <location evidence="1">Secreted</location>
    </subcellularLocation>
</comment>
<dbReference type="InterPro" id="IPR029052">
    <property type="entry name" value="Metallo-depent_PP-like"/>
</dbReference>
<dbReference type="InterPro" id="IPR004843">
    <property type="entry name" value="Calcineurin-like_PHP"/>
</dbReference>
<name>A0A0C9MQ32_9FUNG</name>
<sequence length="442" mass="49394">MLLKSTLSLSLVAAAVSSLVSAAVIIPNAHKRSEGASGKFVHVTDFHLDPYYVEGASVSSLCHRKDGDNGKGVAGKFGALGSDCDSPKALIDATFEFLKQQASDADFVIYTGDSVRHDRDYQDMRGDDEVRSTQQQVVQYFRETFSSKVIPVLGNNDVETHNNVMAYDDSYSNFVSTWAPFDLSLGQDFLQGGYYVQEITSNLRTINTNTMAFFKKNELLYTDCDVPGPGRTQLDWLKKSLEDTRAQNSKAYILAHVPPNSKQDKHFYKNRCYDEYYSLLGSYSDVILAHFSGHFNYDQLTAVLQNKQDGTYTRVAALGEEEVPMTAAELETYKVVGVLFNAPSIVPQQNPAVRIYTYDTEGTQYPYGTILDWDQYYANLEEANQSGVLQYKLEYTASKLYNVNHFDASGLQGVFEAISLDETVRQQYTAFRAVDGEKAADI</sequence>
<dbReference type="GO" id="GO:0000298">
    <property type="term" value="F:endopolyphosphatase activity"/>
    <property type="evidence" value="ECO:0007669"/>
    <property type="project" value="TreeGrafter"/>
</dbReference>
<dbReference type="GO" id="GO:0008081">
    <property type="term" value="F:phosphoric diester hydrolase activity"/>
    <property type="evidence" value="ECO:0007669"/>
    <property type="project" value="TreeGrafter"/>
</dbReference>
<evidence type="ECO:0000256" key="5">
    <source>
        <dbReference type="ARBA" id="ARBA00023180"/>
    </source>
</evidence>
<dbReference type="GO" id="GO:0005615">
    <property type="term" value="C:extracellular space"/>
    <property type="evidence" value="ECO:0007669"/>
    <property type="project" value="TreeGrafter"/>
</dbReference>
<dbReference type="AlphaFoldDB" id="A0A0C9MQ32"/>
<evidence type="ECO:0000256" key="6">
    <source>
        <dbReference type="SAM" id="SignalP"/>
    </source>
</evidence>
<evidence type="ECO:0000256" key="1">
    <source>
        <dbReference type="ARBA" id="ARBA00004613"/>
    </source>
</evidence>
<feature type="domain" description="Sphingomyelin phosphodiesterase C-terminal" evidence="8">
    <location>
        <begin position="349"/>
        <end position="422"/>
    </location>
</feature>
<organism evidence="9">
    <name type="scientific">Mucor ambiguus</name>
    <dbReference type="NCBI Taxonomy" id="91626"/>
    <lineage>
        <taxon>Eukaryota</taxon>
        <taxon>Fungi</taxon>
        <taxon>Fungi incertae sedis</taxon>
        <taxon>Mucoromycota</taxon>
        <taxon>Mucoromycotina</taxon>
        <taxon>Mucoromycetes</taxon>
        <taxon>Mucorales</taxon>
        <taxon>Mucorineae</taxon>
        <taxon>Mucoraceae</taxon>
        <taxon>Mucor</taxon>
    </lineage>
</organism>
<dbReference type="SUPFAM" id="SSF56300">
    <property type="entry name" value="Metallo-dependent phosphatases"/>
    <property type="match status" value="1"/>
</dbReference>
<dbReference type="InterPro" id="IPR045473">
    <property type="entry name" value="ASM_C"/>
</dbReference>
<dbReference type="EMBL" id="DF836563">
    <property type="protein sequence ID" value="GAN09554.1"/>
    <property type="molecule type" value="Genomic_DNA"/>
</dbReference>
<evidence type="ECO:0000259" key="8">
    <source>
        <dbReference type="Pfam" id="PF19272"/>
    </source>
</evidence>
<dbReference type="Pfam" id="PF19272">
    <property type="entry name" value="ASMase_C"/>
    <property type="match status" value="1"/>
</dbReference>
<evidence type="ECO:0000313" key="9">
    <source>
        <dbReference type="EMBL" id="GAN09554.1"/>
    </source>
</evidence>
<dbReference type="GO" id="GO:0004309">
    <property type="term" value="F:exopolyphosphatase activity"/>
    <property type="evidence" value="ECO:0007669"/>
    <property type="project" value="TreeGrafter"/>
</dbReference>
<reference evidence="9" key="1">
    <citation type="submission" date="2014-09" db="EMBL/GenBank/DDBJ databases">
        <title>Draft genome sequence of an oleaginous Mucoromycotina fungus Mucor ambiguus NBRC6742.</title>
        <authorList>
            <person name="Takeda I."/>
            <person name="Yamane N."/>
            <person name="Morita T."/>
            <person name="Tamano K."/>
            <person name="Machida M."/>
            <person name="Baker S."/>
            <person name="Koike H."/>
        </authorList>
    </citation>
    <scope>NUCLEOTIDE SEQUENCE</scope>
    <source>
        <strain evidence="9">NBRC 6742</strain>
    </source>
</reference>
<dbReference type="PANTHER" id="PTHR10340:SF55">
    <property type="entry name" value="ENDOPOLYPHOSPHATASE"/>
    <property type="match status" value="1"/>
</dbReference>
<proteinExistence type="inferred from homology"/>
<evidence type="ECO:0000256" key="2">
    <source>
        <dbReference type="ARBA" id="ARBA00008234"/>
    </source>
</evidence>
<dbReference type="PANTHER" id="PTHR10340">
    <property type="entry name" value="SPHINGOMYELIN PHOSPHODIESTERASE"/>
    <property type="match status" value="1"/>
</dbReference>